<comment type="caution">
    <text evidence="2">The sequence shown here is derived from an EMBL/GenBank/DDBJ whole genome shotgun (WGS) entry which is preliminary data.</text>
</comment>
<dbReference type="GeneID" id="80907792"/>
<reference evidence="2" key="1">
    <citation type="submission" date="2022-10" db="EMBL/GenBank/DDBJ databases">
        <title>Tapping the CABI collections for fungal endophytes: first genome assemblies for Collariella, Neodidymelliopsis, Ascochyta clinopodiicola, Didymella pomorum, Didymosphaeria variabile, Neocosmospora piperis and Neocucurbitaria cava.</title>
        <authorList>
            <person name="Hill R."/>
        </authorList>
    </citation>
    <scope>NUCLEOTIDE SEQUENCE</scope>
    <source>
        <strain evidence="2">IMI 356815</strain>
    </source>
</reference>
<dbReference type="OrthoDB" id="6133115at2759"/>
<evidence type="ECO:0000313" key="2">
    <source>
        <dbReference type="EMBL" id="KAJ4356232.1"/>
    </source>
</evidence>
<dbReference type="RefSeq" id="XP_056073358.1">
    <property type="nucleotide sequence ID" value="XM_056213050.1"/>
</dbReference>
<protein>
    <submittedName>
        <fullName evidence="2">Uncharacterized protein</fullName>
    </submittedName>
</protein>
<accession>A0A9W9CD98</accession>
<evidence type="ECO:0000313" key="3">
    <source>
        <dbReference type="Proteomes" id="UP001140513"/>
    </source>
</evidence>
<feature type="compositionally biased region" description="Basic and acidic residues" evidence="1">
    <location>
        <begin position="1"/>
        <end position="26"/>
    </location>
</feature>
<evidence type="ECO:0000256" key="1">
    <source>
        <dbReference type="SAM" id="MobiDB-lite"/>
    </source>
</evidence>
<keyword evidence="3" id="KW-1185">Reference proteome</keyword>
<proteinExistence type="predicted"/>
<feature type="region of interest" description="Disordered" evidence="1">
    <location>
        <begin position="344"/>
        <end position="385"/>
    </location>
</feature>
<feature type="region of interest" description="Disordered" evidence="1">
    <location>
        <begin position="1"/>
        <end position="27"/>
    </location>
</feature>
<organism evidence="2 3">
    <name type="scientific">Didymosphaeria variabile</name>
    <dbReference type="NCBI Taxonomy" id="1932322"/>
    <lineage>
        <taxon>Eukaryota</taxon>
        <taxon>Fungi</taxon>
        <taxon>Dikarya</taxon>
        <taxon>Ascomycota</taxon>
        <taxon>Pezizomycotina</taxon>
        <taxon>Dothideomycetes</taxon>
        <taxon>Pleosporomycetidae</taxon>
        <taxon>Pleosporales</taxon>
        <taxon>Massarineae</taxon>
        <taxon>Didymosphaeriaceae</taxon>
        <taxon>Didymosphaeria</taxon>
    </lineage>
</organism>
<name>A0A9W9CD98_9PLEO</name>
<sequence>MYVEREGTAERPAAHPANERHDDSERTVSVTKSFTRAENAKFPTYIPAANPLRFPTYVKVSKEHLAIDTLLYYDIPYEVDRADPNYIIIVREMEPHETEVLFQHTRRLRSRGRSRLPNIEIEKTLNNVRSTKSITAGKLKSVIMKDLVPVIQLERPNISTPTMIMNDRRQREARREAEEDGKAQEERRRSRGSSRALSTERTVTEKILEKLRLSRLEAAGELQFVAADSLSNLKSTNSLIGEARLARQSSNPDCHPISSKDSYDSIEMDQCGSKYNRELPSRPLFERSRSALPAPIPNLRRRSPELGLRGLQRRNESIELGKNDQQTARAALAYQLSHASAAVVQTSTQEGDPPLSMHVEQTDLHKGRQQTSTSPDKEKQSSSFSKFIGGKLEKTKCSVTEKYNQRGIGALLENPEEHESGHTRGKLLKLPKYTDSKIDFDTASDVPEEQRLALSFHNKGNLSKSEDEYAIEEDGNYALDASRTVHTEPTKSS</sequence>
<dbReference type="EMBL" id="JAPEUX010000003">
    <property type="protein sequence ID" value="KAJ4356232.1"/>
    <property type="molecule type" value="Genomic_DNA"/>
</dbReference>
<dbReference type="AlphaFoldDB" id="A0A9W9CD98"/>
<feature type="region of interest" description="Disordered" evidence="1">
    <location>
        <begin position="159"/>
        <end position="201"/>
    </location>
</feature>
<dbReference type="Proteomes" id="UP001140513">
    <property type="component" value="Unassembled WGS sequence"/>
</dbReference>
<gene>
    <name evidence="2" type="ORF">N0V89_004262</name>
</gene>
<feature type="compositionally biased region" description="Basic and acidic residues" evidence="1">
    <location>
        <begin position="166"/>
        <end position="188"/>
    </location>
</feature>